<accession>A0A5E4NFQ7</accession>
<protein>
    <submittedName>
        <fullName evidence="1">Uncharacterized protein</fullName>
    </submittedName>
</protein>
<dbReference type="OrthoDB" id="6598476at2759"/>
<proteinExistence type="predicted"/>
<evidence type="ECO:0000313" key="1">
    <source>
        <dbReference type="EMBL" id="VVC43762.1"/>
    </source>
</evidence>
<dbReference type="EMBL" id="CABPRJ010002372">
    <property type="protein sequence ID" value="VVC43762.1"/>
    <property type="molecule type" value="Genomic_DNA"/>
</dbReference>
<gene>
    <name evidence="1" type="ORF">CINCED_3A019002</name>
</gene>
<reference evidence="1 2" key="1">
    <citation type="submission" date="2019-08" db="EMBL/GenBank/DDBJ databases">
        <authorList>
            <person name="Alioto T."/>
            <person name="Alioto T."/>
            <person name="Gomez Garrido J."/>
        </authorList>
    </citation>
    <scope>NUCLEOTIDE SEQUENCE [LARGE SCALE GENOMIC DNA]</scope>
</reference>
<dbReference type="Proteomes" id="UP000325440">
    <property type="component" value="Unassembled WGS sequence"/>
</dbReference>
<dbReference type="AlphaFoldDB" id="A0A5E4NFQ7"/>
<keyword evidence="2" id="KW-1185">Reference proteome</keyword>
<name>A0A5E4NFQ7_9HEMI</name>
<organism evidence="1 2">
    <name type="scientific">Cinara cedri</name>
    <dbReference type="NCBI Taxonomy" id="506608"/>
    <lineage>
        <taxon>Eukaryota</taxon>
        <taxon>Metazoa</taxon>
        <taxon>Ecdysozoa</taxon>
        <taxon>Arthropoda</taxon>
        <taxon>Hexapoda</taxon>
        <taxon>Insecta</taxon>
        <taxon>Pterygota</taxon>
        <taxon>Neoptera</taxon>
        <taxon>Paraneoptera</taxon>
        <taxon>Hemiptera</taxon>
        <taxon>Sternorrhyncha</taxon>
        <taxon>Aphidomorpha</taxon>
        <taxon>Aphidoidea</taxon>
        <taxon>Aphididae</taxon>
        <taxon>Lachninae</taxon>
        <taxon>Cinara</taxon>
    </lineage>
</organism>
<evidence type="ECO:0000313" key="2">
    <source>
        <dbReference type="Proteomes" id="UP000325440"/>
    </source>
</evidence>
<sequence length="291" mass="33992">MSRLRDKFRKYLSDGEKLKKTNSMRGSLVKFLNKPNIVSDYFDVITKCNECKGVQEYECQEIVHIPTINNNIQENSVDDPLPESNTICYYSEDIEDPGNRIKSHKFKKDHLKTMQRWMDLSLNLENGNTLDHHIQNQILTKKDRWRTVLKRITACIPYLTRQNDTFRRKHCTIYNDQNGKFLKLIEMIASFDNLMENYVALKIFLTGYRENGYENTKRNLNISEMDEDDLMKHYMDIKILLEVGDTKDINGRQLAPSPICACGSYLFISIYAADNNDILSPTVLLRSGPRK</sequence>